<keyword evidence="4" id="KW-1185">Reference proteome</keyword>
<dbReference type="InterPro" id="IPR050300">
    <property type="entry name" value="GDXG_lipolytic_enzyme"/>
</dbReference>
<name>A0A1Q2KWF6_9BACL</name>
<dbReference type="InterPro" id="IPR013094">
    <property type="entry name" value="AB_hydrolase_3"/>
</dbReference>
<evidence type="ECO:0000256" key="1">
    <source>
        <dbReference type="ARBA" id="ARBA00022801"/>
    </source>
</evidence>
<feature type="domain" description="Alpha/beta hydrolase fold-3" evidence="2">
    <location>
        <begin position="81"/>
        <end position="280"/>
    </location>
</feature>
<dbReference type="GO" id="GO:0016787">
    <property type="term" value="F:hydrolase activity"/>
    <property type="evidence" value="ECO:0007669"/>
    <property type="project" value="UniProtKB-KW"/>
</dbReference>
<accession>A0A1Q2KWF6</accession>
<organism evidence="3 4">
    <name type="scientific">Planococcus lenghuensis</name>
    <dbReference type="NCBI Taxonomy" id="2213202"/>
    <lineage>
        <taxon>Bacteria</taxon>
        <taxon>Bacillati</taxon>
        <taxon>Bacillota</taxon>
        <taxon>Bacilli</taxon>
        <taxon>Bacillales</taxon>
        <taxon>Caryophanaceae</taxon>
        <taxon>Planococcus</taxon>
    </lineage>
</organism>
<sequence length="302" mass="34841">MARSLKSRVVERIIKKRGTKEQIADPEKFKDYLRQKQLDNSKRYVMPEEIRKEYGFVEQHRNGMDCYVLTRNKGRIRQKQILYLHGGGYFNQPLHEHWRFLYQLAGQMDVTITVPIYPKAPHHRYTEAFNRVLPLYLEMRSRTAAQDMVVMGDSAGGGFSLALAQLLLQENLPQPGNIILLSPWLDLSMNSPLIPKLEPKDPMLAAYGMREMGRIWAGREDVSHFLLSPLRGPLQGLGRISVFVGTREILLADARALKKRADRLQVPINYFEYDKMNHVFPVYPIPEAKQALRQIAALIQNS</sequence>
<evidence type="ECO:0000313" key="4">
    <source>
        <dbReference type="Proteomes" id="UP000188184"/>
    </source>
</evidence>
<proteinExistence type="predicted"/>
<dbReference type="EMBL" id="CP019640">
    <property type="protein sequence ID" value="AQQ52521.1"/>
    <property type="molecule type" value="Genomic_DNA"/>
</dbReference>
<dbReference type="RefSeq" id="WP_198038688.1">
    <property type="nucleotide sequence ID" value="NZ_CP019640.1"/>
</dbReference>
<dbReference type="Proteomes" id="UP000188184">
    <property type="component" value="Chromosome"/>
</dbReference>
<dbReference type="Gene3D" id="3.40.50.1820">
    <property type="entry name" value="alpha/beta hydrolase"/>
    <property type="match status" value="1"/>
</dbReference>
<dbReference type="PANTHER" id="PTHR48081">
    <property type="entry name" value="AB HYDROLASE SUPERFAMILY PROTEIN C4A8.06C"/>
    <property type="match status" value="1"/>
</dbReference>
<dbReference type="SUPFAM" id="SSF53474">
    <property type="entry name" value="alpha/beta-Hydrolases"/>
    <property type="match status" value="1"/>
</dbReference>
<reference evidence="3 4" key="1">
    <citation type="submission" date="2017-02" db="EMBL/GenBank/DDBJ databases">
        <title>The complete genomic sequence of a novel cold adapted crude oil-degrading bacterium Planococcus qaidamina Y42.</title>
        <authorList>
            <person name="Yang R."/>
        </authorList>
    </citation>
    <scope>NUCLEOTIDE SEQUENCE [LARGE SCALE GENOMIC DNA]</scope>
    <source>
        <strain evidence="3 4">Y42</strain>
    </source>
</reference>
<dbReference type="PANTHER" id="PTHR48081:SF8">
    <property type="entry name" value="ALPHA_BETA HYDROLASE FOLD-3 DOMAIN-CONTAINING PROTEIN-RELATED"/>
    <property type="match status" value="1"/>
</dbReference>
<protein>
    <recommendedName>
        <fullName evidence="2">Alpha/beta hydrolase fold-3 domain-containing protein</fullName>
    </recommendedName>
</protein>
<dbReference type="InterPro" id="IPR029058">
    <property type="entry name" value="AB_hydrolase_fold"/>
</dbReference>
<dbReference type="Pfam" id="PF07859">
    <property type="entry name" value="Abhydrolase_3"/>
    <property type="match status" value="1"/>
</dbReference>
<evidence type="ECO:0000313" key="3">
    <source>
        <dbReference type="EMBL" id="AQQ52521.1"/>
    </source>
</evidence>
<keyword evidence="1" id="KW-0378">Hydrolase</keyword>
<dbReference type="AlphaFoldDB" id="A0A1Q2KWF6"/>
<gene>
    <name evidence="3" type="ORF">B0X71_05040</name>
</gene>
<evidence type="ECO:0000259" key="2">
    <source>
        <dbReference type="Pfam" id="PF07859"/>
    </source>
</evidence>
<dbReference type="KEGG" id="pmar:B0X71_05040"/>